<organism evidence="1 2">
    <name type="scientific">Actinomadura montaniterrae</name>
    <dbReference type="NCBI Taxonomy" id="1803903"/>
    <lineage>
        <taxon>Bacteria</taxon>
        <taxon>Bacillati</taxon>
        <taxon>Actinomycetota</taxon>
        <taxon>Actinomycetes</taxon>
        <taxon>Streptosporangiales</taxon>
        <taxon>Thermomonosporaceae</taxon>
        <taxon>Actinomadura</taxon>
    </lineage>
</organism>
<accession>A0A6L3W423</accession>
<gene>
    <name evidence="1" type="ORF">F9B16_13705</name>
</gene>
<proteinExistence type="predicted"/>
<evidence type="ECO:0000313" key="2">
    <source>
        <dbReference type="Proteomes" id="UP000483004"/>
    </source>
</evidence>
<dbReference type="EMBL" id="WBMR01000030">
    <property type="protein sequence ID" value="KAB2382784.1"/>
    <property type="molecule type" value="Genomic_DNA"/>
</dbReference>
<evidence type="ECO:0000313" key="1">
    <source>
        <dbReference type="EMBL" id="KAB2382784.1"/>
    </source>
</evidence>
<protein>
    <submittedName>
        <fullName evidence="1">Uncharacterized protein</fullName>
    </submittedName>
</protein>
<dbReference type="Proteomes" id="UP000483004">
    <property type="component" value="Unassembled WGS sequence"/>
</dbReference>
<dbReference type="OrthoDB" id="3475100at2"/>
<reference evidence="1 2" key="1">
    <citation type="submission" date="2019-09" db="EMBL/GenBank/DDBJ databases">
        <title>Actinomadura physcomitrii sp. nov., a novel actinomycete isolated from moss [Physcomitrium sphaericum (Ludw) Fuernr].</title>
        <authorList>
            <person name="Liu C."/>
            <person name="Zhuang X."/>
        </authorList>
    </citation>
    <scope>NUCLEOTIDE SEQUENCE [LARGE SCALE GENOMIC DNA]</scope>
    <source>
        <strain evidence="1 2">CYP1-1B</strain>
    </source>
</reference>
<name>A0A6L3W423_9ACTN</name>
<keyword evidence="2" id="KW-1185">Reference proteome</keyword>
<sequence>MGGLRALRSCVLRRRTGRRAAATHHLDLLAVAVLAKGYRFVELYRAEELPARPLLLWVFAFGRGHRHVRLAVGVHATSGGTWGYFEDVGGGRRFLARCGDVEAAAVRVDAVLKHRMFPSTW</sequence>
<dbReference type="AlphaFoldDB" id="A0A6L3W423"/>
<comment type="caution">
    <text evidence="1">The sequence shown here is derived from an EMBL/GenBank/DDBJ whole genome shotgun (WGS) entry which is preliminary data.</text>
</comment>